<dbReference type="RefSeq" id="WP_147758626.1">
    <property type="nucleotide sequence ID" value="NZ_SAXT01000005.1"/>
</dbReference>
<name>A0A5C8CFK1_9SPIR</name>
<evidence type="ECO:0000256" key="6">
    <source>
        <dbReference type="ARBA" id="ARBA00022989"/>
    </source>
</evidence>
<reference evidence="11 12" key="1">
    <citation type="journal article" date="1992" name="Lakartidningen">
        <title>[Penicillin V and not amoxicillin is the first choice preparation in acute otitis].</title>
        <authorList>
            <person name="Kamme C."/>
            <person name="Lundgren K."/>
            <person name="Prellner K."/>
        </authorList>
    </citation>
    <scope>NUCLEOTIDE SEQUENCE [LARGE SCALE GENOMIC DNA]</scope>
    <source>
        <strain evidence="11 12">W1</strain>
    </source>
</reference>
<feature type="transmembrane region" description="Helical" evidence="9">
    <location>
        <begin position="383"/>
        <end position="403"/>
    </location>
</feature>
<evidence type="ECO:0000313" key="11">
    <source>
        <dbReference type="EMBL" id="TXJ11708.1"/>
    </source>
</evidence>
<dbReference type="Pfam" id="PF02378">
    <property type="entry name" value="PTS_EIIC"/>
    <property type="match status" value="1"/>
</dbReference>
<proteinExistence type="predicted"/>
<comment type="caution">
    <text evidence="11">The sequence shown here is derived from an EMBL/GenBank/DDBJ whole genome shotgun (WGS) entry which is preliminary data.</text>
</comment>
<feature type="transmembrane region" description="Helical" evidence="9">
    <location>
        <begin position="264"/>
        <end position="283"/>
    </location>
</feature>
<evidence type="ECO:0000256" key="9">
    <source>
        <dbReference type="SAM" id="Phobius"/>
    </source>
</evidence>
<evidence type="ECO:0000259" key="10">
    <source>
        <dbReference type="PROSITE" id="PS51105"/>
    </source>
</evidence>
<evidence type="ECO:0000256" key="2">
    <source>
        <dbReference type="ARBA" id="ARBA00022448"/>
    </source>
</evidence>
<protein>
    <recommendedName>
        <fullName evidence="8">Permease IIC component</fullName>
    </recommendedName>
</protein>
<dbReference type="InterPro" id="IPR051088">
    <property type="entry name" value="PTS_Sugar-EIIC/EIIB"/>
</dbReference>
<dbReference type="GO" id="GO:0005886">
    <property type="term" value="C:plasma membrane"/>
    <property type="evidence" value="ECO:0007669"/>
    <property type="project" value="UniProtKB-SubCell"/>
</dbReference>
<evidence type="ECO:0000256" key="5">
    <source>
        <dbReference type="ARBA" id="ARBA00022692"/>
    </source>
</evidence>
<dbReference type="PANTHER" id="PTHR33989">
    <property type="match status" value="1"/>
</dbReference>
<gene>
    <name evidence="11" type="ORF">EPJ80_08320</name>
</gene>
<comment type="function">
    <text evidence="8">The phosphoenolpyruvate-dependent sugar phosphotransferase system (PTS), a major carbohydrate active -transport system, catalyzes the phosphorylation of incoming sugar substrates concomitant with their translocation across the cell membrane.</text>
</comment>
<evidence type="ECO:0000256" key="1">
    <source>
        <dbReference type="ARBA" id="ARBA00004651"/>
    </source>
</evidence>
<feature type="transmembrane region" description="Helical" evidence="9">
    <location>
        <begin position="160"/>
        <end position="178"/>
    </location>
</feature>
<evidence type="ECO:0000256" key="3">
    <source>
        <dbReference type="ARBA" id="ARBA00022475"/>
    </source>
</evidence>
<keyword evidence="7 8" id="KW-0472">Membrane</keyword>
<dbReference type="PIRSF" id="PIRSF006351">
    <property type="entry name" value="PTS_EIIC-Cellobiose"/>
    <property type="match status" value="1"/>
</dbReference>
<keyword evidence="6 9" id="KW-1133">Transmembrane helix</keyword>
<sequence>MNEKFTAFMENKMMPIMAKASANRYLNAIKDAFLLATPFIIIGSFVLLLFNLPMQDTENFLYFKPYDDFAKAFSGDYIQIFNVSMGIMSIFVAFGVGYSLAGYYNSDKVTNGLLSLYAFLLVSAKSLAVTIVGAASNLLFVAEESRVAVLDARYMDAKGLFVAIIAGILSVEISRFLVNKKLTIKLPDSVPPAISKSFEILIPVAVISILFQIVNVIIQKNMLIMVPDLIMKILKPLLNLSDGLFAIIIILLLIHILWFCGIHGANVLNVVVPAIVYTNLAINQEALSMGQALPKVFAGEFMNCFVYLGGAGATLGLCIGMLMSKNAHLKSIGKLSIVPGFFNINEPIMFGVPIVMNPIFAIPFILTPIINATISYTFMKLNIITRIVALVPWTTPSIIGSFISTNLNFLAPLLIVCLIILDYIIYKPFLNMYIKELEKEEAKS</sequence>
<accession>A0A5C8CFK1</accession>
<keyword evidence="3 8" id="KW-1003">Cell membrane</keyword>
<dbReference type="PANTHER" id="PTHR33989:SF4">
    <property type="entry name" value="PTS SYSTEM N,N'-DIACETYLCHITOBIOSE-SPECIFIC EIIC COMPONENT"/>
    <property type="match status" value="1"/>
</dbReference>
<keyword evidence="4 8" id="KW-0762">Sugar transport</keyword>
<evidence type="ECO:0000313" key="12">
    <source>
        <dbReference type="Proteomes" id="UP000325116"/>
    </source>
</evidence>
<dbReference type="InterPro" id="IPR003352">
    <property type="entry name" value="PTS_EIIC"/>
</dbReference>
<feature type="transmembrane region" description="Helical" evidence="9">
    <location>
        <begin position="304"/>
        <end position="323"/>
    </location>
</feature>
<comment type="subcellular location">
    <subcellularLocation>
        <location evidence="1">Cell membrane</location>
        <topology evidence="1">Multi-pass membrane protein</topology>
    </subcellularLocation>
</comment>
<keyword evidence="2 8" id="KW-0813">Transport</keyword>
<dbReference type="Proteomes" id="UP000325116">
    <property type="component" value="Unassembled WGS sequence"/>
</dbReference>
<feature type="transmembrane region" description="Helical" evidence="9">
    <location>
        <begin position="238"/>
        <end position="258"/>
    </location>
</feature>
<organism evidence="11 12">
    <name type="scientific">Brachyspira aalborgi</name>
    <dbReference type="NCBI Taxonomy" id="29522"/>
    <lineage>
        <taxon>Bacteria</taxon>
        <taxon>Pseudomonadati</taxon>
        <taxon>Spirochaetota</taxon>
        <taxon>Spirochaetia</taxon>
        <taxon>Brachyspirales</taxon>
        <taxon>Brachyspiraceae</taxon>
        <taxon>Brachyspira</taxon>
    </lineage>
</organism>
<dbReference type="PROSITE" id="PS51105">
    <property type="entry name" value="PTS_EIIC_TYPE_3"/>
    <property type="match status" value="1"/>
</dbReference>
<feature type="transmembrane region" description="Helical" evidence="9">
    <location>
        <begin position="409"/>
        <end position="426"/>
    </location>
</feature>
<feature type="transmembrane region" description="Helical" evidence="9">
    <location>
        <begin position="80"/>
        <end position="104"/>
    </location>
</feature>
<feature type="transmembrane region" description="Helical" evidence="9">
    <location>
        <begin position="198"/>
        <end position="218"/>
    </location>
</feature>
<evidence type="ECO:0000256" key="7">
    <source>
        <dbReference type="ARBA" id="ARBA00023136"/>
    </source>
</evidence>
<dbReference type="AlphaFoldDB" id="A0A5C8CFK1"/>
<dbReference type="InterPro" id="IPR004501">
    <property type="entry name" value="PTS_EIIC_3"/>
</dbReference>
<feature type="transmembrane region" description="Helical" evidence="9">
    <location>
        <begin position="348"/>
        <end position="371"/>
    </location>
</feature>
<evidence type="ECO:0000256" key="4">
    <source>
        <dbReference type="ARBA" id="ARBA00022597"/>
    </source>
</evidence>
<feature type="domain" description="PTS EIIC type-3" evidence="10">
    <location>
        <begin position="9"/>
        <end position="429"/>
    </location>
</feature>
<feature type="transmembrane region" description="Helical" evidence="9">
    <location>
        <begin position="116"/>
        <end position="140"/>
    </location>
</feature>
<dbReference type="GO" id="GO:0009401">
    <property type="term" value="P:phosphoenolpyruvate-dependent sugar phosphotransferase system"/>
    <property type="evidence" value="ECO:0007669"/>
    <property type="project" value="InterPro"/>
</dbReference>
<dbReference type="NCBIfam" id="TIGR00410">
    <property type="entry name" value="lacE"/>
    <property type="match status" value="1"/>
</dbReference>
<keyword evidence="5 9" id="KW-0812">Transmembrane</keyword>
<dbReference type="InterPro" id="IPR004796">
    <property type="entry name" value="PTS_IIC_cello"/>
</dbReference>
<feature type="transmembrane region" description="Helical" evidence="9">
    <location>
        <begin position="32"/>
        <end position="52"/>
    </location>
</feature>
<dbReference type="GO" id="GO:0008982">
    <property type="term" value="F:protein-N(PI)-phosphohistidine-sugar phosphotransferase activity"/>
    <property type="evidence" value="ECO:0007669"/>
    <property type="project" value="UniProtKB-UniRule"/>
</dbReference>
<evidence type="ECO:0000256" key="8">
    <source>
        <dbReference type="PIRNR" id="PIRNR006351"/>
    </source>
</evidence>
<dbReference type="EMBL" id="SAXT01000005">
    <property type="protein sequence ID" value="TXJ11708.1"/>
    <property type="molecule type" value="Genomic_DNA"/>
</dbReference>